<keyword evidence="12" id="KW-1185">Reference proteome</keyword>
<name>A0ABT0PE35_9GAMM</name>
<comment type="function">
    <text evidence="9">Part of the tripartite ATP-independent periplasmic (TRAP) transport system.</text>
</comment>
<organism evidence="11 12">
    <name type="scientific">Parendozoicomonas callyspongiae</name>
    <dbReference type="NCBI Taxonomy" id="2942213"/>
    <lineage>
        <taxon>Bacteria</taxon>
        <taxon>Pseudomonadati</taxon>
        <taxon>Pseudomonadota</taxon>
        <taxon>Gammaproteobacteria</taxon>
        <taxon>Oceanospirillales</taxon>
        <taxon>Endozoicomonadaceae</taxon>
        <taxon>Parendozoicomonas</taxon>
    </lineage>
</organism>
<dbReference type="PANTHER" id="PTHR35011:SF2">
    <property type="entry name" value="2,3-DIKETO-L-GULONATE TRAP TRANSPORTER SMALL PERMEASE PROTEIN YIAM"/>
    <property type="match status" value="1"/>
</dbReference>
<dbReference type="EMBL" id="JAMFLX010000007">
    <property type="protein sequence ID" value="MCL6269622.1"/>
    <property type="molecule type" value="Genomic_DNA"/>
</dbReference>
<evidence type="ECO:0000256" key="2">
    <source>
        <dbReference type="ARBA" id="ARBA00022448"/>
    </source>
</evidence>
<evidence type="ECO:0000256" key="7">
    <source>
        <dbReference type="ARBA" id="ARBA00023136"/>
    </source>
</evidence>
<comment type="caution">
    <text evidence="11">The sequence shown here is derived from an EMBL/GenBank/DDBJ whole genome shotgun (WGS) entry which is preliminary data.</text>
</comment>
<dbReference type="InterPro" id="IPR055348">
    <property type="entry name" value="DctQ"/>
</dbReference>
<keyword evidence="5 9" id="KW-0812">Transmembrane</keyword>
<evidence type="ECO:0000256" key="8">
    <source>
        <dbReference type="ARBA" id="ARBA00038436"/>
    </source>
</evidence>
<evidence type="ECO:0000313" key="12">
    <source>
        <dbReference type="Proteomes" id="UP001203338"/>
    </source>
</evidence>
<gene>
    <name evidence="11" type="ORF">M3P05_06665</name>
</gene>
<dbReference type="PANTHER" id="PTHR35011">
    <property type="entry name" value="2,3-DIKETO-L-GULONATE TRAP TRANSPORTER SMALL PERMEASE PROTEIN YIAM"/>
    <property type="match status" value="1"/>
</dbReference>
<protein>
    <recommendedName>
        <fullName evidence="9">TRAP transporter small permease protein</fullName>
    </recommendedName>
</protein>
<accession>A0ABT0PE35</accession>
<evidence type="ECO:0000256" key="5">
    <source>
        <dbReference type="ARBA" id="ARBA00022692"/>
    </source>
</evidence>
<keyword evidence="3" id="KW-1003">Cell membrane</keyword>
<comment type="similarity">
    <text evidence="8 9">Belongs to the TRAP transporter small permease family.</text>
</comment>
<feature type="transmembrane region" description="Helical" evidence="9">
    <location>
        <begin position="89"/>
        <end position="110"/>
    </location>
</feature>
<sequence length="176" mass="19523">MSFFKKVDDFVSMLTEWALSASIVMMAIILISNVIARKLFSNSIPAADEIGATLIIFVTFVGIGYAARKGRHIRMSALFDAVPLKVQKTLIILISIVTCITYLYVCYISFEYIEYTKMLGRVTSALEIPAWIRLIVVPIGFGLGAIQYFLNIIINIKEPQLYIGTEKVDGGNGDAN</sequence>
<keyword evidence="4 9" id="KW-0997">Cell inner membrane</keyword>
<reference evidence="11 12" key="1">
    <citation type="submission" date="2022-05" db="EMBL/GenBank/DDBJ databases">
        <authorList>
            <person name="Park J.-S."/>
        </authorList>
    </citation>
    <scope>NUCLEOTIDE SEQUENCE [LARGE SCALE GENOMIC DNA]</scope>
    <source>
        <strain evidence="11 12">2012CJ34-2</strain>
    </source>
</reference>
<evidence type="ECO:0000256" key="4">
    <source>
        <dbReference type="ARBA" id="ARBA00022519"/>
    </source>
</evidence>
<keyword evidence="7 9" id="KW-0472">Membrane</keyword>
<comment type="subunit">
    <text evidence="9">The complex comprises the extracytoplasmic solute receptor protein and the two transmembrane proteins.</text>
</comment>
<evidence type="ECO:0000259" key="10">
    <source>
        <dbReference type="Pfam" id="PF04290"/>
    </source>
</evidence>
<evidence type="ECO:0000256" key="6">
    <source>
        <dbReference type="ARBA" id="ARBA00022989"/>
    </source>
</evidence>
<dbReference type="Pfam" id="PF04290">
    <property type="entry name" value="DctQ"/>
    <property type="match status" value="1"/>
</dbReference>
<keyword evidence="2 9" id="KW-0813">Transport</keyword>
<feature type="transmembrane region" description="Helical" evidence="9">
    <location>
        <begin position="130"/>
        <end position="150"/>
    </location>
</feature>
<evidence type="ECO:0000256" key="3">
    <source>
        <dbReference type="ARBA" id="ARBA00022475"/>
    </source>
</evidence>
<feature type="domain" description="Tripartite ATP-independent periplasmic transporters DctQ component" evidence="10">
    <location>
        <begin position="26"/>
        <end position="153"/>
    </location>
</feature>
<proteinExistence type="inferred from homology"/>
<feature type="transmembrane region" description="Helical" evidence="9">
    <location>
        <begin position="50"/>
        <end position="68"/>
    </location>
</feature>
<evidence type="ECO:0000256" key="1">
    <source>
        <dbReference type="ARBA" id="ARBA00004429"/>
    </source>
</evidence>
<evidence type="ECO:0000313" key="11">
    <source>
        <dbReference type="EMBL" id="MCL6269622.1"/>
    </source>
</evidence>
<comment type="subcellular location">
    <subcellularLocation>
        <location evidence="1 9">Cell inner membrane</location>
        <topology evidence="1 9">Multi-pass membrane protein</topology>
    </subcellularLocation>
</comment>
<dbReference type="RefSeq" id="WP_249698681.1">
    <property type="nucleotide sequence ID" value="NZ_JAMFLX010000007.1"/>
</dbReference>
<dbReference type="InterPro" id="IPR007387">
    <property type="entry name" value="TRAP_DctQ"/>
</dbReference>
<dbReference type="Proteomes" id="UP001203338">
    <property type="component" value="Unassembled WGS sequence"/>
</dbReference>
<evidence type="ECO:0000256" key="9">
    <source>
        <dbReference type="RuleBase" id="RU369079"/>
    </source>
</evidence>
<feature type="transmembrane region" description="Helical" evidence="9">
    <location>
        <begin position="12"/>
        <end position="35"/>
    </location>
</feature>
<keyword evidence="6 9" id="KW-1133">Transmembrane helix</keyword>